<comment type="caution">
    <text evidence="1">The sequence shown here is derived from an EMBL/GenBank/DDBJ whole genome shotgun (WGS) entry which is preliminary data.</text>
</comment>
<accession>A0A328NIE6</accession>
<dbReference type="InterPro" id="IPR046828">
    <property type="entry name" value="RepSA"/>
</dbReference>
<organism evidence="1 2">
    <name type="scientific">Micromonospora saelicesensis</name>
    <dbReference type="NCBI Taxonomy" id="285676"/>
    <lineage>
        <taxon>Bacteria</taxon>
        <taxon>Bacillati</taxon>
        <taxon>Actinomycetota</taxon>
        <taxon>Actinomycetes</taxon>
        <taxon>Micromonosporales</taxon>
        <taxon>Micromonosporaceae</taxon>
        <taxon>Micromonospora</taxon>
    </lineage>
</organism>
<dbReference type="EMBL" id="PYAG01000020">
    <property type="protein sequence ID" value="RAO31469.1"/>
    <property type="molecule type" value="Genomic_DNA"/>
</dbReference>
<dbReference type="Pfam" id="PF20199">
    <property type="entry name" value="RepSA"/>
    <property type="match status" value="1"/>
</dbReference>
<gene>
    <name evidence="1" type="ORF">PSN13_04033</name>
</gene>
<name>A0A328NIE6_9ACTN</name>
<dbReference type="AlphaFoldDB" id="A0A328NIE6"/>
<reference evidence="1 2" key="1">
    <citation type="submission" date="2018-03" db="EMBL/GenBank/DDBJ databases">
        <title>Defining the species Micromonospora saelicesensis and Micromonospora noduli under the framework of genomics.</title>
        <authorList>
            <person name="Riesco R."/>
            <person name="Trujillo M.E."/>
        </authorList>
    </citation>
    <scope>NUCLEOTIDE SEQUENCE [LARGE SCALE GENOMIC DNA]</scope>
    <source>
        <strain evidence="1 2">PSN13</strain>
    </source>
</reference>
<proteinExistence type="predicted"/>
<protein>
    <submittedName>
        <fullName evidence="1">Uncharacterized protein</fullName>
    </submittedName>
</protein>
<evidence type="ECO:0000313" key="1">
    <source>
        <dbReference type="EMBL" id="RAO31469.1"/>
    </source>
</evidence>
<sequence>MCSHNDDDPRFGQPLCLYCYGHEHQAVWDYFSGELWRRTKQAVERHLAARHDALKRLGDSLGC</sequence>
<evidence type="ECO:0000313" key="2">
    <source>
        <dbReference type="Proteomes" id="UP000249419"/>
    </source>
</evidence>
<dbReference type="Proteomes" id="UP000249419">
    <property type="component" value="Unassembled WGS sequence"/>
</dbReference>